<comment type="caution">
    <text evidence="3">The sequence shown here is derived from an EMBL/GenBank/DDBJ whole genome shotgun (WGS) entry which is preliminary data.</text>
</comment>
<proteinExistence type="predicted"/>
<dbReference type="Pfam" id="PF20789">
    <property type="entry name" value="4HBT_3C"/>
    <property type="match status" value="1"/>
</dbReference>
<dbReference type="AlphaFoldDB" id="A0A9W9RXH8"/>
<dbReference type="InterPro" id="IPR049450">
    <property type="entry name" value="ACOT8-like_C"/>
</dbReference>
<dbReference type="RefSeq" id="XP_056552918.1">
    <property type="nucleotide sequence ID" value="XM_056700855.1"/>
</dbReference>
<organism evidence="3 4">
    <name type="scientific">Penicillium cataractarum</name>
    <dbReference type="NCBI Taxonomy" id="2100454"/>
    <lineage>
        <taxon>Eukaryota</taxon>
        <taxon>Fungi</taxon>
        <taxon>Dikarya</taxon>
        <taxon>Ascomycota</taxon>
        <taxon>Pezizomycotina</taxon>
        <taxon>Eurotiomycetes</taxon>
        <taxon>Eurotiomycetidae</taxon>
        <taxon>Eurotiales</taxon>
        <taxon>Aspergillaceae</taxon>
        <taxon>Penicillium</taxon>
    </lineage>
</organism>
<accession>A0A9W9RXH8</accession>
<evidence type="ECO:0000259" key="1">
    <source>
        <dbReference type="Pfam" id="PF13622"/>
    </source>
</evidence>
<dbReference type="Gene3D" id="2.40.160.210">
    <property type="entry name" value="Acyl-CoA thioesterase, double hotdog domain"/>
    <property type="match status" value="1"/>
</dbReference>
<keyword evidence="4" id="KW-1185">Reference proteome</keyword>
<protein>
    <recommendedName>
        <fullName evidence="5">Thioesterase-like superfamily-domain-containing protein</fullName>
    </recommendedName>
</protein>
<reference evidence="3" key="2">
    <citation type="journal article" date="2023" name="IMA Fungus">
        <title>Comparative genomic study of the Penicillium genus elucidates a diverse pangenome and 15 lateral gene transfer events.</title>
        <authorList>
            <person name="Petersen C."/>
            <person name="Sorensen T."/>
            <person name="Nielsen M.R."/>
            <person name="Sondergaard T.E."/>
            <person name="Sorensen J.L."/>
            <person name="Fitzpatrick D.A."/>
            <person name="Frisvad J.C."/>
            <person name="Nielsen K.L."/>
        </authorList>
    </citation>
    <scope>NUCLEOTIDE SEQUENCE</scope>
    <source>
        <strain evidence="3">IBT 29864</strain>
    </source>
</reference>
<feature type="domain" description="Acyl-CoA thioesterase-like N-terminal HotDog" evidence="1">
    <location>
        <begin position="60"/>
        <end position="128"/>
    </location>
</feature>
<dbReference type="Pfam" id="PF13622">
    <property type="entry name" value="4HBT_3"/>
    <property type="match status" value="1"/>
</dbReference>
<evidence type="ECO:0008006" key="5">
    <source>
        <dbReference type="Google" id="ProtNLM"/>
    </source>
</evidence>
<gene>
    <name evidence="3" type="ORF">N7496_007936</name>
</gene>
<evidence type="ECO:0000259" key="2">
    <source>
        <dbReference type="Pfam" id="PF20789"/>
    </source>
</evidence>
<dbReference type="InterPro" id="IPR052389">
    <property type="entry name" value="Sec_Metab_Biosynth-Assoc"/>
</dbReference>
<dbReference type="PANTHER" id="PTHR38110:SF4">
    <property type="entry name" value="THIOESTERASE-LIKE SUPERFAMILY-DOMAIN-CONTAINING PROTEIN"/>
    <property type="match status" value="1"/>
</dbReference>
<dbReference type="InterPro" id="IPR029069">
    <property type="entry name" value="HotDog_dom_sf"/>
</dbReference>
<dbReference type="GeneID" id="81440034"/>
<name>A0A9W9RXH8_9EURO</name>
<dbReference type="SUPFAM" id="SSF54637">
    <property type="entry name" value="Thioesterase/thiol ester dehydrase-isomerase"/>
    <property type="match status" value="1"/>
</dbReference>
<dbReference type="InterPro" id="IPR042171">
    <property type="entry name" value="Acyl-CoA_hotdog"/>
</dbReference>
<evidence type="ECO:0000313" key="4">
    <source>
        <dbReference type="Proteomes" id="UP001147782"/>
    </source>
</evidence>
<evidence type="ECO:0000313" key="3">
    <source>
        <dbReference type="EMBL" id="KAJ5368176.1"/>
    </source>
</evidence>
<dbReference type="Proteomes" id="UP001147782">
    <property type="component" value="Unassembled WGS sequence"/>
</dbReference>
<dbReference type="PANTHER" id="PTHR38110">
    <property type="entry name" value="CHROMOSOME 23, WHOLE GENOME SHOTGUN SEQUENCE"/>
    <property type="match status" value="1"/>
</dbReference>
<reference evidence="3" key="1">
    <citation type="submission" date="2022-11" db="EMBL/GenBank/DDBJ databases">
        <authorList>
            <person name="Petersen C."/>
        </authorList>
    </citation>
    <scope>NUCLEOTIDE SEQUENCE</scope>
    <source>
        <strain evidence="3">IBT 29864</strain>
    </source>
</reference>
<dbReference type="InterPro" id="IPR049449">
    <property type="entry name" value="TesB_ACOT8-like_N"/>
</dbReference>
<dbReference type="OrthoDB" id="2532955at2759"/>
<sequence length="325" mass="36978">MANSHLPNCHPDVTPDWQDIDHPRASFEQAIALEPVQGEQGRYAGFAPKDWCSPHGRDLYLHGGYIAALLIRASRNYFQDYHANLNQPDPIHMSLHYLQLIPPGAFHIQLEGIKLGRRHSTIQAKIVSPHTKSAVLYSLAVLTMGDLNIKSGINMSLPPILTPDRERECARWTNALFYKLNPPTASIRYYNPKDGESLLWSPSRGQNCRDQWGKLDSGDNFHLEHLGLMADIIPPMHLNYQKKGMNAVLDYEYKTMTMDFDFRADPAGKMEWILNRAKTHRLEGGRFDMHIQMVDENGNLVATVHQSNLVFENGRRNSRKTKGSL</sequence>
<dbReference type="EMBL" id="JAPZBS010000007">
    <property type="protein sequence ID" value="KAJ5368176.1"/>
    <property type="molecule type" value="Genomic_DNA"/>
</dbReference>
<feature type="domain" description="Acyl-CoA thioesterase-like C-terminal" evidence="2">
    <location>
        <begin position="192"/>
        <end position="310"/>
    </location>
</feature>